<dbReference type="AlphaFoldDB" id="A0AAV5E1N5"/>
<evidence type="ECO:0000256" key="2">
    <source>
        <dbReference type="ARBA" id="ARBA00022771"/>
    </source>
</evidence>
<organism evidence="7 8">
    <name type="scientific">Eleusine coracana subsp. coracana</name>
    <dbReference type="NCBI Taxonomy" id="191504"/>
    <lineage>
        <taxon>Eukaryota</taxon>
        <taxon>Viridiplantae</taxon>
        <taxon>Streptophyta</taxon>
        <taxon>Embryophyta</taxon>
        <taxon>Tracheophyta</taxon>
        <taxon>Spermatophyta</taxon>
        <taxon>Magnoliopsida</taxon>
        <taxon>Liliopsida</taxon>
        <taxon>Poales</taxon>
        <taxon>Poaceae</taxon>
        <taxon>PACMAD clade</taxon>
        <taxon>Chloridoideae</taxon>
        <taxon>Cynodonteae</taxon>
        <taxon>Eleusininae</taxon>
        <taxon>Eleusine</taxon>
    </lineage>
</organism>
<feature type="compositionally biased region" description="Acidic residues" evidence="5">
    <location>
        <begin position="76"/>
        <end position="90"/>
    </location>
</feature>
<dbReference type="InterPro" id="IPR013083">
    <property type="entry name" value="Znf_RING/FYVE/PHD"/>
</dbReference>
<evidence type="ECO:0000313" key="7">
    <source>
        <dbReference type="EMBL" id="GJN16015.1"/>
    </source>
</evidence>
<evidence type="ECO:0000259" key="6">
    <source>
        <dbReference type="PROSITE" id="PS50089"/>
    </source>
</evidence>
<dbReference type="GO" id="GO:0008270">
    <property type="term" value="F:zinc ion binding"/>
    <property type="evidence" value="ECO:0007669"/>
    <property type="project" value="UniProtKB-KW"/>
</dbReference>
<dbReference type="PROSITE" id="PS50089">
    <property type="entry name" value="ZF_RING_2"/>
    <property type="match status" value="1"/>
</dbReference>
<dbReference type="Gene3D" id="3.30.40.10">
    <property type="entry name" value="Zinc/RING finger domain, C3HC4 (zinc finger)"/>
    <property type="match status" value="1"/>
</dbReference>
<reference evidence="7" key="2">
    <citation type="submission" date="2021-12" db="EMBL/GenBank/DDBJ databases">
        <title>Resequencing data analysis of finger millet.</title>
        <authorList>
            <person name="Hatakeyama M."/>
            <person name="Aluri S."/>
            <person name="Balachadran M.T."/>
            <person name="Sivarajan S.R."/>
            <person name="Poveda L."/>
            <person name="Shimizu-Inatsugi R."/>
            <person name="Schlapbach R."/>
            <person name="Sreeman S.M."/>
            <person name="Shimizu K.K."/>
        </authorList>
    </citation>
    <scope>NUCLEOTIDE SEQUENCE</scope>
</reference>
<dbReference type="SMART" id="SM00184">
    <property type="entry name" value="RING"/>
    <property type="match status" value="1"/>
</dbReference>
<accession>A0AAV5E1N5</accession>
<proteinExistence type="predicted"/>
<evidence type="ECO:0000256" key="3">
    <source>
        <dbReference type="ARBA" id="ARBA00022833"/>
    </source>
</evidence>
<dbReference type="GO" id="GO:0061630">
    <property type="term" value="F:ubiquitin protein ligase activity"/>
    <property type="evidence" value="ECO:0007669"/>
    <property type="project" value="TreeGrafter"/>
</dbReference>
<dbReference type="CDD" id="cd16454">
    <property type="entry name" value="RING-H2_PA-TM-RING"/>
    <property type="match status" value="1"/>
</dbReference>
<dbReference type="PANTHER" id="PTHR15710">
    <property type="entry name" value="E3 UBIQUITIN-PROTEIN LIGASE PRAJA"/>
    <property type="match status" value="1"/>
</dbReference>
<feature type="compositionally biased region" description="Pro residues" evidence="5">
    <location>
        <begin position="56"/>
        <end position="70"/>
    </location>
</feature>
<dbReference type="GO" id="GO:0005737">
    <property type="term" value="C:cytoplasm"/>
    <property type="evidence" value="ECO:0007669"/>
    <property type="project" value="TreeGrafter"/>
</dbReference>
<evidence type="ECO:0000256" key="5">
    <source>
        <dbReference type="SAM" id="MobiDB-lite"/>
    </source>
</evidence>
<feature type="compositionally biased region" description="Polar residues" evidence="5">
    <location>
        <begin position="243"/>
        <end position="252"/>
    </location>
</feature>
<feature type="compositionally biased region" description="Polar residues" evidence="5">
    <location>
        <begin position="266"/>
        <end position="283"/>
    </location>
</feature>
<keyword evidence="1" id="KW-0479">Metal-binding</keyword>
<keyword evidence="2 4" id="KW-0863">Zinc-finger</keyword>
<feature type="region of interest" description="Disordered" evidence="5">
    <location>
        <begin position="233"/>
        <end position="295"/>
    </location>
</feature>
<dbReference type="Pfam" id="PF13639">
    <property type="entry name" value="zf-RING_2"/>
    <property type="match status" value="1"/>
</dbReference>
<comment type="caution">
    <text evidence="7">The sequence shown here is derived from an EMBL/GenBank/DDBJ whole genome shotgun (WGS) entry which is preliminary data.</text>
</comment>
<dbReference type="SUPFAM" id="SSF57850">
    <property type="entry name" value="RING/U-box"/>
    <property type="match status" value="1"/>
</dbReference>
<gene>
    <name evidence="7" type="primary">gb02965</name>
    <name evidence="7" type="ORF">PR202_gb02965</name>
</gene>
<dbReference type="PANTHER" id="PTHR15710:SF230">
    <property type="entry name" value="OS08G0464400 PROTEIN"/>
    <property type="match status" value="1"/>
</dbReference>
<keyword evidence="3" id="KW-0862">Zinc</keyword>
<feature type="domain" description="RING-type" evidence="6">
    <location>
        <begin position="164"/>
        <end position="205"/>
    </location>
</feature>
<dbReference type="EMBL" id="BQKI01000072">
    <property type="protein sequence ID" value="GJN16015.1"/>
    <property type="molecule type" value="Genomic_DNA"/>
</dbReference>
<name>A0AAV5E1N5_ELECO</name>
<keyword evidence="8" id="KW-1185">Reference proteome</keyword>
<dbReference type="InterPro" id="IPR001841">
    <property type="entry name" value="Znf_RING"/>
</dbReference>
<evidence type="ECO:0000313" key="8">
    <source>
        <dbReference type="Proteomes" id="UP001054889"/>
    </source>
</evidence>
<dbReference type="GO" id="GO:0016567">
    <property type="term" value="P:protein ubiquitination"/>
    <property type="evidence" value="ECO:0007669"/>
    <property type="project" value="TreeGrafter"/>
</dbReference>
<evidence type="ECO:0000256" key="1">
    <source>
        <dbReference type="ARBA" id="ARBA00022723"/>
    </source>
</evidence>
<evidence type="ECO:0000256" key="4">
    <source>
        <dbReference type="PROSITE-ProRule" id="PRU00175"/>
    </source>
</evidence>
<reference evidence="7" key="1">
    <citation type="journal article" date="2018" name="DNA Res.">
        <title>Multiple hybrid de novo genome assembly of finger millet, an orphan allotetraploid crop.</title>
        <authorList>
            <person name="Hatakeyama M."/>
            <person name="Aluri S."/>
            <person name="Balachadran M.T."/>
            <person name="Sivarajan S.R."/>
            <person name="Patrignani A."/>
            <person name="Gruter S."/>
            <person name="Poveda L."/>
            <person name="Shimizu-Inatsugi R."/>
            <person name="Baeten J."/>
            <person name="Francoijs K.J."/>
            <person name="Nataraja K.N."/>
            <person name="Reddy Y.A.N."/>
            <person name="Phadnis S."/>
            <person name="Ravikumar R.L."/>
            <person name="Schlapbach R."/>
            <person name="Sreeman S.M."/>
            <person name="Shimizu K.K."/>
        </authorList>
    </citation>
    <scope>NUCLEOTIDE SEQUENCE</scope>
</reference>
<feature type="region of interest" description="Disordered" evidence="5">
    <location>
        <begin position="34"/>
        <end position="90"/>
    </location>
</feature>
<sequence>MSAPAPAPSPPEPAPVELTEFYCYECESSVSLPVTAAHPSARRPTCPVCRSNLLRPGPPETGSPPPPPPGFFSGSEESEGTVDSDDPDELEDVETLGPAEVRLFISNFIEDRLHAVATPAAAAAATAAAMSLLDSYTPGAEPPAPPLSITELPTVDVSGPDADCAICLQDLPPASRALMLPCSHLYHSSCIVPWLQRRNSCPLCRSRLPVPDTPSDLQPRITIRLSARIRARPDHRAVPAQGPVSSSPTQLAQAVAGGAGDGPANSGETVSSEWPPQPDNDTVMSEPRGDEGFFD</sequence>
<dbReference type="Proteomes" id="UP001054889">
    <property type="component" value="Unassembled WGS sequence"/>
</dbReference>
<protein>
    <recommendedName>
        <fullName evidence="6">RING-type domain-containing protein</fullName>
    </recommendedName>
</protein>